<evidence type="ECO:0000313" key="2">
    <source>
        <dbReference type="Proteomes" id="UP000218067"/>
    </source>
</evidence>
<dbReference type="GeneID" id="93434732"/>
<dbReference type="EMBL" id="AP017624">
    <property type="protein sequence ID" value="BAV39465.1"/>
    <property type="molecule type" value="Genomic_DNA"/>
</dbReference>
<proteinExistence type="predicted"/>
<dbReference type="Pfam" id="PF10921">
    <property type="entry name" value="DUF2710"/>
    <property type="match status" value="1"/>
</dbReference>
<evidence type="ECO:0000313" key="1">
    <source>
        <dbReference type="EMBL" id="BAV39465.1"/>
    </source>
</evidence>
<sequence length="106" mass="11289">MVSGPGGRAELSDKDLVESVLRELSEAADKWEALVAQAENVTYSVDLGCVHAVANSDGRLLKLTLHPGVMTGYSHAELADRLNVALAALREEAEAENEARYGGPLQ</sequence>
<dbReference type="InterPro" id="IPR036894">
    <property type="entry name" value="YbaB-like_sf"/>
</dbReference>
<organism evidence="1 2">
    <name type="scientific">Mycobacterium ulcerans subsp. shinshuense</name>
    <dbReference type="NCBI Taxonomy" id="1124626"/>
    <lineage>
        <taxon>Bacteria</taxon>
        <taxon>Bacillati</taxon>
        <taxon>Actinomycetota</taxon>
        <taxon>Actinomycetes</taxon>
        <taxon>Mycobacteriales</taxon>
        <taxon>Mycobacteriaceae</taxon>
        <taxon>Mycobacterium</taxon>
        <taxon>Mycobacterium ulcerans group</taxon>
    </lineage>
</organism>
<accession>A0A1B4XXD1</accession>
<dbReference type="AlphaFoldDB" id="A0A1B4XXD1"/>
<dbReference type="Proteomes" id="UP000218067">
    <property type="component" value="Chromosome"/>
</dbReference>
<reference evidence="1 2" key="1">
    <citation type="submission" date="2016-08" db="EMBL/GenBank/DDBJ databases">
        <title>Complete genome sequence of Mycobacterium shinshuense, a subspecies of M. ulcerans.</title>
        <authorList>
            <person name="Yoshida M."/>
            <person name="Ogura Y."/>
            <person name="Hayashi T."/>
            <person name="Hoshino Y."/>
        </authorList>
    </citation>
    <scope>NUCLEOTIDE SEQUENCE [LARGE SCALE GENOMIC DNA]</scope>
    <source>
        <strain evidence="2">ATCC 33728</strain>
    </source>
</reference>
<protein>
    <submittedName>
        <fullName evidence="1">Uncharacterized protein</fullName>
    </submittedName>
</protein>
<gene>
    <name evidence="1" type="ORF">SHTP_0048</name>
</gene>
<dbReference type="Gene3D" id="3.30.1310.10">
    <property type="entry name" value="Nucleoid-associated protein YbaB-like domain"/>
    <property type="match status" value="1"/>
</dbReference>
<name>A0A1B4XXD1_MYCUL</name>
<dbReference type="RefSeq" id="WP_086085374.1">
    <property type="nucleotide sequence ID" value="NZ_AP017624.1"/>
</dbReference>
<dbReference type="InterPro" id="IPR024296">
    <property type="entry name" value="DUF2710"/>
</dbReference>